<dbReference type="SMART" id="SM00420">
    <property type="entry name" value="HTH_DEOR"/>
    <property type="match status" value="1"/>
</dbReference>
<dbReference type="PROSITE" id="PS00894">
    <property type="entry name" value="HTH_DEOR_1"/>
    <property type="match status" value="1"/>
</dbReference>
<sequence>MLYSIPMKAQERKNRIIDLLVEQSRASVEELAASFSVSKMTIHRDLDELESAGLLRKIRGGASIEPSAQFESGFRYRERRAIQDKQRIAQAAAALIEPGMCILLDDGSTTGMVADHLATIRPLTVITNNLSVVTKLAQVDGINLITLGGNYSRKFNGFFGLLTEAALRELRVDLALVSSSAIVGSKCFHQDQEVIQSKRLMVAAAHSSCLLVDHQKFTRTALHYFADLNSFEQVITSRPPTPEIQETLTNAGVHLRIAPH</sequence>
<dbReference type="PANTHER" id="PTHR30363:SF4">
    <property type="entry name" value="GLYCEROL-3-PHOSPHATE REGULON REPRESSOR"/>
    <property type="match status" value="1"/>
</dbReference>
<gene>
    <name evidence="6" type="ORF">GCM10007939_25970</name>
</gene>
<evidence type="ECO:0000256" key="2">
    <source>
        <dbReference type="ARBA" id="ARBA00023015"/>
    </source>
</evidence>
<accession>A0ABQ5VZ25</accession>
<dbReference type="InterPro" id="IPR001034">
    <property type="entry name" value="DeoR_HTH"/>
</dbReference>
<keyword evidence="4" id="KW-0804">Transcription</keyword>
<dbReference type="Gene3D" id="3.40.50.1360">
    <property type="match status" value="1"/>
</dbReference>
<reference evidence="7" key="1">
    <citation type="journal article" date="2019" name="Int. J. Syst. Evol. Microbiol.">
        <title>The Global Catalogue of Microorganisms (GCM) 10K type strain sequencing project: providing services to taxonomists for standard genome sequencing and annotation.</title>
        <authorList>
            <consortium name="The Broad Institute Genomics Platform"/>
            <consortium name="The Broad Institute Genome Sequencing Center for Infectious Disease"/>
            <person name="Wu L."/>
            <person name="Ma J."/>
        </authorList>
    </citation>
    <scope>NUCLEOTIDE SEQUENCE [LARGE SCALE GENOMIC DNA]</scope>
    <source>
        <strain evidence="7">NBRC 110140</strain>
    </source>
</reference>
<name>A0ABQ5VZ25_9RHOB</name>
<dbReference type="InterPro" id="IPR036390">
    <property type="entry name" value="WH_DNA-bd_sf"/>
</dbReference>
<dbReference type="Proteomes" id="UP001156694">
    <property type="component" value="Unassembled WGS sequence"/>
</dbReference>
<dbReference type="PRINTS" id="PR00037">
    <property type="entry name" value="HTHLACR"/>
</dbReference>
<dbReference type="PROSITE" id="PS51000">
    <property type="entry name" value="HTH_DEOR_2"/>
    <property type="match status" value="1"/>
</dbReference>
<protein>
    <submittedName>
        <fullName evidence="6">DeoR family transcriptional regulator</fullName>
    </submittedName>
</protein>
<evidence type="ECO:0000256" key="3">
    <source>
        <dbReference type="ARBA" id="ARBA00023125"/>
    </source>
</evidence>
<evidence type="ECO:0000256" key="4">
    <source>
        <dbReference type="ARBA" id="ARBA00023163"/>
    </source>
</evidence>
<evidence type="ECO:0000256" key="1">
    <source>
        <dbReference type="ARBA" id="ARBA00022491"/>
    </source>
</evidence>
<keyword evidence="3" id="KW-0238">DNA-binding</keyword>
<feature type="domain" description="HTH deoR-type" evidence="5">
    <location>
        <begin position="9"/>
        <end position="64"/>
    </location>
</feature>
<dbReference type="InterPro" id="IPR037171">
    <property type="entry name" value="NagB/RpiA_transferase-like"/>
</dbReference>
<keyword evidence="2" id="KW-0805">Transcription regulation</keyword>
<dbReference type="SUPFAM" id="SSF46785">
    <property type="entry name" value="Winged helix' DNA-binding domain"/>
    <property type="match status" value="1"/>
</dbReference>
<proteinExistence type="predicted"/>
<dbReference type="Gene3D" id="1.10.10.10">
    <property type="entry name" value="Winged helix-like DNA-binding domain superfamily/Winged helix DNA-binding domain"/>
    <property type="match status" value="1"/>
</dbReference>
<comment type="caution">
    <text evidence="6">The sequence shown here is derived from an EMBL/GenBank/DDBJ whole genome shotgun (WGS) entry which is preliminary data.</text>
</comment>
<keyword evidence="7" id="KW-1185">Reference proteome</keyword>
<evidence type="ECO:0000259" key="5">
    <source>
        <dbReference type="PROSITE" id="PS51000"/>
    </source>
</evidence>
<dbReference type="EMBL" id="BSNN01000009">
    <property type="protein sequence ID" value="GLQ36313.1"/>
    <property type="molecule type" value="Genomic_DNA"/>
</dbReference>
<dbReference type="Pfam" id="PF00455">
    <property type="entry name" value="DeoRC"/>
    <property type="match status" value="1"/>
</dbReference>
<dbReference type="InterPro" id="IPR050313">
    <property type="entry name" value="Carb_Metab_HTH_regulators"/>
</dbReference>
<dbReference type="Pfam" id="PF08220">
    <property type="entry name" value="HTH_DeoR"/>
    <property type="match status" value="1"/>
</dbReference>
<organism evidence="6 7">
    <name type="scientific">Amylibacter marinus</name>
    <dbReference type="NCBI Taxonomy" id="1475483"/>
    <lineage>
        <taxon>Bacteria</taxon>
        <taxon>Pseudomonadati</taxon>
        <taxon>Pseudomonadota</taxon>
        <taxon>Alphaproteobacteria</taxon>
        <taxon>Rhodobacterales</taxon>
        <taxon>Paracoccaceae</taxon>
        <taxon>Amylibacter</taxon>
    </lineage>
</organism>
<keyword evidence="1" id="KW-0678">Repressor</keyword>
<dbReference type="SUPFAM" id="SSF100950">
    <property type="entry name" value="NagB/RpiA/CoA transferase-like"/>
    <property type="match status" value="1"/>
</dbReference>
<dbReference type="SMART" id="SM01134">
    <property type="entry name" value="DeoRC"/>
    <property type="match status" value="1"/>
</dbReference>
<dbReference type="InterPro" id="IPR014036">
    <property type="entry name" value="DeoR-like_C"/>
</dbReference>
<evidence type="ECO:0000313" key="7">
    <source>
        <dbReference type="Proteomes" id="UP001156694"/>
    </source>
</evidence>
<dbReference type="InterPro" id="IPR018356">
    <property type="entry name" value="Tscrpt_reg_HTH_DeoR_CS"/>
</dbReference>
<evidence type="ECO:0000313" key="6">
    <source>
        <dbReference type="EMBL" id="GLQ36313.1"/>
    </source>
</evidence>
<dbReference type="PANTHER" id="PTHR30363">
    <property type="entry name" value="HTH-TYPE TRANSCRIPTIONAL REGULATOR SRLR-RELATED"/>
    <property type="match status" value="1"/>
</dbReference>
<dbReference type="RefSeq" id="WP_284380102.1">
    <property type="nucleotide sequence ID" value="NZ_BSNN01000009.1"/>
</dbReference>
<dbReference type="InterPro" id="IPR036388">
    <property type="entry name" value="WH-like_DNA-bd_sf"/>
</dbReference>